<evidence type="ECO:0000313" key="2">
    <source>
        <dbReference type="EMBL" id="ETE58205.1"/>
    </source>
</evidence>
<feature type="region of interest" description="Disordered" evidence="1">
    <location>
        <begin position="1"/>
        <end position="52"/>
    </location>
</feature>
<comment type="caution">
    <text evidence="2">The sequence shown here is derived from an EMBL/GenBank/DDBJ whole genome shotgun (WGS) entry which is preliminary data.</text>
</comment>
<reference evidence="2 3" key="1">
    <citation type="journal article" date="2013" name="Proc. Natl. Acad. Sci. U.S.A.">
        <title>The king cobra genome reveals dynamic gene evolution and adaptation in the snake venom system.</title>
        <authorList>
            <person name="Vonk F.J."/>
            <person name="Casewell N.R."/>
            <person name="Henkel C.V."/>
            <person name="Heimberg A.M."/>
            <person name="Jansen H.J."/>
            <person name="McCleary R.J."/>
            <person name="Kerkkamp H.M."/>
            <person name="Vos R.A."/>
            <person name="Guerreiro I."/>
            <person name="Calvete J.J."/>
            <person name="Wuster W."/>
            <person name="Woods A.E."/>
            <person name="Logan J.M."/>
            <person name="Harrison R.A."/>
            <person name="Castoe T.A."/>
            <person name="de Koning A.P."/>
            <person name="Pollock D.D."/>
            <person name="Yandell M."/>
            <person name="Calderon D."/>
            <person name="Renjifo C."/>
            <person name="Currier R.B."/>
            <person name="Salgado D."/>
            <person name="Pla D."/>
            <person name="Sanz L."/>
            <person name="Hyder A.S."/>
            <person name="Ribeiro J.M."/>
            <person name="Arntzen J.W."/>
            <person name="van den Thillart G.E."/>
            <person name="Boetzer M."/>
            <person name="Pirovano W."/>
            <person name="Dirks R.P."/>
            <person name="Spaink H.P."/>
            <person name="Duboule D."/>
            <person name="McGlinn E."/>
            <person name="Kini R.M."/>
            <person name="Richardson M.K."/>
        </authorList>
    </citation>
    <scope>NUCLEOTIDE SEQUENCE</scope>
    <source>
        <tissue evidence="2">Blood</tissue>
    </source>
</reference>
<name>V8N7W7_OPHHA</name>
<feature type="compositionally biased region" description="Basic and acidic residues" evidence="1">
    <location>
        <begin position="174"/>
        <end position="190"/>
    </location>
</feature>
<proteinExistence type="predicted"/>
<evidence type="ECO:0000256" key="1">
    <source>
        <dbReference type="SAM" id="MobiDB-lite"/>
    </source>
</evidence>
<feature type="compositionally biased region" description="Basic and acidic residues" evidence="1">
    <location>
        <begin position="125"/>
        <end position="143"/>
    </location>
</feature>
<dbReference type="AlphaFoldDB" id="V8N7W7"/>
<dbReference type="EMBL" id="AZIM01007038">
    <property type="protein sequence ID" value="ETE58205.1"/>
    <property type="molecule type" value="Genomic_DNA"/>
</dbReference>
<feature type="compositionally biased region" description="Basic and acidic residues" evidence="1">
    <location>
        <begin position="150"/>
        <end position="164"/>
    </location>
</feature>
<feature type="compositionally biased region" description="Basic and acidic residues" evidence="1">
    <location>
        <begin position="199"/>
        <end position="213"/>
    </location>
</feature>
<feature type="region of interest" description="Disordered" evidence="1">
    <location>
        <begin position="117"/>
        <end position="241"/>
    </location>
</feature>
<evidence type="ECO:0000313" key="3">
    <source>
        <dbReference type="Proteomes" id="UP000018936"/>
    </source>
</evidence>
<sequence>MRLHAPADRGQESHGWEQIPGKDPCPGWEGGTGVGRAGGRHHSPPDGEEAIGGASQLLDQSFQSAGRGGHPGHQTGTVQTVSHPTLLLAWGEEAWHPTQPSGVSFGKQLECQADGCLGTWKPRRGREGGREREWGKRKEGRTERTKRKEGRKEQEKEGEKEGRKEKKKGRRKERMREREEGRERRKEKNKKERRKERTRAKERGRERRKEGRKERTKKKRERERETTGLSCSSQGSPFPTAILAEDDGTVMLPTQRVPGWHCQPSPDTPRLQVLSCQVQAWKHPTGESKPCCAWF</sequence>
<protein>
    <submittedName>
        <fullName evidence="2">Pxr1</fullName>
    </submittedName>
</protein>
<feature type="compositionally biased region" description="Gly residues" evidence="1">
    <location>
        <begin position="28"/>
        <end position="37"/>
    </location>
</feature>
<keyword evidence="3" id="KW-1185">Reference proteome</keyword>
<feature type="compositionally biased region" description="Basic and acidic residues" evidence="1">
    <location>
        <begin position="1"/>
        <end position="15"/>
    </location>
</feature>
<dbReference type="Proteomes" id="UP000018936">
    <property type="component" value="Unassembled WGS sequence"/>
</dbReference>
<gene>
    <name evidence="2" type="primary">PXR1</name>
    <name evidence="2" type="ORF">L345_16072</name>
</gene>
<accession>V8N7W7</accession>
<feature type="non-terminal residue" evidence="2">
    <location>
        <position position="1"/>
    </location>
</feature>
<organism evidence="2 3">
    <name type="scientific">Ophiophagus hannah</name>
    <name type="common">King cobra</name>
    <name type="synonym">Naja hannah</name>
    <dbReference type="NCBI Taxonomy" id="8665"/>
    <lineage>
        <taxon>Eukaryota</taxon>
        <taxon>Metazoa</taxon>
        <taxon>Chordata</taxon>
        <taxon>Craniata</taxon>
        <taxon>Vertebrata</taxon>
        <taxon>Euteleostomi</taxon>
        <taxon>Lepidosauria</taxon>
        <taxon>Squamata</taxon>
        <taxon>Bifurcata</taxon>
        <taxon>Unidentata</taxon>
        <taxon>Episquamata</taxon>
        <taxon>Toxicofera</taxon>
        <taxon>Serpentes</taxon>
        <taxon>Colubroidea</taxon>
        <taxon>Elapidae</taxon>
        <taxon>Elapinae</taxon>
        <taxon>Ophiophagus</taxon>
    </lineage>
</organism>